<evidence type="ECO:0000256" key="3">
    <source>
        <dbReference type="ARBA" id="ARBA00022989"/>
    </source>
</evidence>
<feature type="transmembrane region" description="Helical" evidence="5">
    <location>
        <begin position="142"/>
        <end position="165"/>
    </location>
</feature>
<dbReference type="Proteomes" id="UP000198900">
    <property type="component" value="Unassembled WGS sequence"/>
</dbReference>
<dbReference type="PROSITE" id="PS50850">
    <property type="entry name" value="MFS"/>
    <property type="match status" value="1"/>
</dbReference>
<dbReference type="PANTHER" id="PTHR23508:SF10">
    <property type="entry name" value="CARBOXYLIC ACID TRANSPORTER PROTEIN HOMOLOG"/>
    <property type="match status" value="1"/>
</dbReference>
<keyword evidence="4 5" id="KW-0472">Membrane</keyword>
<feature type="transmembrane region" description="Helical" evidence="5">
    <location>
        <begin position="53"/>
        <end position="73"/>
    </location>
</feature>
<proteinExistence type="predicted"/>
<keyword evidence="8" id="KW-1185">Reference proteome</keyword>
<keyword evidence="2 5" id="KW-0812">Transmembrane</keyword>
<comment type="subcellular location">
    <subcellularLocation>
        <location evidence="1">Membrane</location>
        <topology evidence="1">Multi-pass membrane protein</topology>
    </subcellularLocation>
</comment>
<evidence type="ECO:0000259" key="6">
    <source>
        <dbReference type="PROSITE" id="PS50850"/>
    </source>
</evidence>
<keyword evidence="3 5" id="KW-1133">Transmembrane helix</keyword>
<dbReference type="GO" id="GO:0046943">
    <property type="term" value="F:carboxylic acid transmembrane transporter activity"/>
    <property type="evidence" value="ECO:0007669"/>
    <property type="project" value="TreeGrafter"/>
</dbReference>
<feature type="transmembrane region" description="Helical" evidence="5">
    <location>
        <begin position="338"/>
        <end position="362"/>
    </location>
</feature>
<evidence type="ECO:0000313" key="8">
    <source>
        <dbReference type="Proteomes" id="UP000198900"/>
    </source>
</evidence>
<gene>
    <name evidence="7" type="ORF">SAMN04487926_10368</name>
</gene>
<dbReference type="CDD" id="cd17365">
    <property type="entry name" value="MFS_PcaK_like"/>
    <property type="match status" value="1"/>
</dbReference>
<feature type="transmembrane region" description="Helical" evidence="5">
    <location>
        <begin position="406"/>
        <end position="424"/>
    </location>
</feature>
<dbReference type="SUPFAM" id="SSF103473">
    <property type="entry name" value="MFS general substrate transporter"/>
    <property type="match status" value="1"/>
</dbReference>
<feature type="transmembrane region" description="Helical" evidence="5">
    <location>
        <begin position="313"/>
        <end position="332"/>
    </location>
</feature>
<dbReference type="PANTHER" id="PTHR23508">
    <property type="entry name" value="CARBOXYLIC ACID TRANSPORTER PROTEIN HOMOLOG"/>
    <property type="match status" value="1"/>
</dbReference>
<evidence type="ECO:0000256" key="5">
    <source>
        <dbReference type="SAM" id="Phobius"/>
    </source>
</evidence>
<feature type="domain" description="Major facilitator superfamily (MFS) profile" evidence="6">
    <location>
        <begin position="19"/>
        <end position="429"/>
    </location>
</feature>
<dbReference type="EMBL" id="FNDI01000003">
    <property type="protein sequence ID" value="SDH24974.1"/>
    <property type="molecule type" value="Genomic_DNA"/>
</dbReference>
<feature type="transmembrane region" description="Helical" evidence="5">
    <location>
        <begin position="374"/>
        <end position="400"/>
    </location>
</feature>
<dbReference type="PROSITE" id="PS00217">
    <property type="entry name" value="SUGAR_TRANSPORT_2"/>
    <property type="match status" value="1"/>
</dbReference>
<evidence type="ECO:0000256" key="1">
    <source>
        <dbReference type="ARBA" id="ARBA00004141"/>
    </source>
</evidence>
<dbReference type="GO" id="GO:0005886">
    <property type="term" value="C:plasma membrane"/>
    <property type="evidence" value="ECO:0007669"/>
    <property type="project" value="TreeGrafter"/>
</dbReference>
<protein>
    <submittedName>
        <fullName evidence="7">MFS transporter, AAHS family, 4-hydroxybenzoate transporter</fullName>
    </submittedName>
</protein>
<feature type="transmembrane region" description="Helical" evidence="5">
    <location>
        <begin position="171"/>
        <end position="193"/>
    </location>
</feature>
<comment type="caution">
    <text evidence="7">The sequence shown here is derived from an EMBL/GenBank/DDBJ whole genome shotgun (WGS) entry which is preliminary data.</text>
</comment>
<feature type="transmembrane region" description="Helical" evidence="5">
    <location>
        <begin position="110"/>
        <end position="130"/>
    </location>
</feature>
<dbReference type="InterPro" id="IPR036259">
    <property type="entry name" value="MFS_trans_sf"/>
</dbReference>
<evidence type="ECO:0000313" key="7">
    <source>
        <dbReference type="EMBL" id="SDH24974.1"/>
    </source>
</evidence>
<feature type="transmembrane region" description="Helical" evidence="5">
    <location>
        <begin position="285"/>
        <end position="306"/>
    </location>
</feature>
<dbReference type="InterPro" id="IPR020846">
    <property type="entry name" value="MFS_dom"/>
</dbReference>
<evidence type="ECO:0000256" key="4">
    <source>
        <dbReference type="ARBA" id="ARBA00023136"/>
    </source>
</evidence>
<dbReference type="InterPro" id="IPR005829">
    <property type="entry name" value="Sugar_transporter_CS"/>
</dbReference>
<dbReference type="RefSeq" id="WP_091776347.1">
    <property type="nucleotide sequence ID" value="NZ_FNDI01000003.1"/>
</dbReference>
<organism evidence="7 8">
    <name type="scientific">Paraburkholderia steynii</name>
    <dbReference type="NCBI Taxonomy" id="1245441"/>
    <lineage>
        <taxon>Bacteria</taxon>
        <taxon>Pseudomonadati</taxon>
        <taxon>Pseudomonadota</taxon>
        <taxon>Betaproteobacteria</taxon>
        <taxon>Burkholderiales</taxon>
        <taxon>Burkholderiaceae</taxon>
        <taxon>Paraburkholderia</taxon>
    </lineage>
</organism>
<dbReference type="AlphaFoldDB" id="A0A7Z7FF38"/>
<feature type="transmembrane region" description="Helical" evidence="5">
    <location>
        <begin position="252"/>
        <end position="273"/>
    </location>
</feature>
<dbReference type="Pfam" id="PF07690">
    <property type="entry name" value="MFS_1"/>
    <property type="match status" value="1"/>
</dbReference>
<name>A0A7Z7FF38_9BURK</name>
<evidence type="ECO:0000256" key="2">
    <source>
        <dbReference type="ARBA" id="ARBA00022692"/>
    </source>
</evidence>
<accession>A0A7Z7FF38</accession>
<feature type="transmembrane region" description="Helical" evidence="5">
    <location>
        <begin position="20"/>
        <end position="41"/>
    </location>
</feature>
<dbReference type="Gene3D" id="1.20.1250.20">
    <property type="entry name" value="MFS general substrate transporter like domains"/>
    <property type="match status" value="2"/>
</dbReference>
<feature type="transmembrane region" description="Helical" evidence="5">
    <location>
        <begin position="85"/>
        <end position="104"/>
    </location>
</feature>
<dbReference type="InterPro" id="IPR011701">
    <property type="entry name" value="MFS"/>
</dbReference>
<reference evidence="7" key="1">
    <citation type="submission" date="2016-10" db="EMBL/GenBank/DDBJ databases">
        <authorList>
            <person name="Varghese N."/>
            <person name="Submissions S."/>
        </authorList>
    </citation>
    <scope>NUCLEOTIDE SEQUENCE [LARGE SCALE GENOMIC DNA]</scope>
    <source>
        <strain evidence="7">YR281</strain>
    </source>
</reference>
<sequence length="447" mass="46937">MKAADLMNGKGISRLQVTVLVYCLLIVTIDGFDIASVGYLASSLRGQWSMQTANMGKIFGSGMLGLMLGCFLFGPVADRIGRKKVLVASVVFFGCGSVASAFAQSPEQMAVLRLLTGLGLGGAMPNVITLSSEYSPARFRSLLVTATFCGFTLGFAIGGWIVAWLLPLTGWRGVLVAGGLAPLILVPFLVVYLPESLDYLLANGRHANEVLRIAERLNPGITAIEVEDSAQLRASIPVGGLFARDVRSGTMLLWLTYFCTLSAFYLLSSWLPLALKDSGYSISEAARLGAMLPLGGTVGAVVIGYLMDRRDPYIVLACSYAIAAISLLLLGGSVHHSVLLQFAVFGAGVGVAGSQTGANALTARFYRSEVRATGVSWALGMGRVGSICGSMAGGVLLAALGNMSTVFGLVAIPVSIAAALMLLMKSVQTRRLADAVPPLKLEITERP</sequence>